<dbReference type="AlphaFoldDB" id="A0AAV7LHB5"/>
<comment type="caution">
    <text evidence="2">The sequence shown here is derived from an EMBL/GenBank/DDBJ whole genome shotgun (WGS) entry which is preliminary data.</text>
</comment>
<accession>A0AAV7LHB5</accession>
<evidence type="ECO:0000313" key="2">
    <source>
        <dbReference type="EMBL" id="KAJ1089869.1"/>
    </source>
</evidence>
<organism evidence="2 3">
    <name type="scientific">Pleurodeles waltl</name>
    <name type="common">Iberian ribbed newt</name>
    <dbReference type="NCBI Taxonomy" id="8319"/>
    <lineage>
        <taxon>Eukaryota</taxon>
        <taxon>Metazoa</taxon>
        <taxon>Chordata</taxon>
        <taxon>Craniata</taxon>
        <taxon>Vertebrata</taxon>
        <taxon>Euteleostomi</taxon>
        <taxon>Amphibia</taxon>
        <taxon>Batrachia</taxon>
        <taxon>Caudata</taxon>
        <taxon>Salamandroidea</taxon>
        <taxon>Salamandridae</taxon>
        <taxon>Pleurodelinae</taxon>
        <taxon>Pleurodeles</taxon>
    </lineage>
</organism>
<proteinExistence type="predicted"/>
<evidence type="ECO:0000256" key="1">
    <source>
        <dbReference type="SAM" id="MobiDB-lite"/>
    </source>
</evidence>
<keyword evidence="3" id="KW-1185">Reference proteome</keyword>
<dbReference type="EMBL" id="JANPWB010000015">
    <property type="protein sequence ID" value="KAJ1089869.1"/>
    <property type="molecule type" value="Genomic_DNA"/>
</dbReference>
<name>A0AAV7LHB5_PLEWA</name>
<feature type="region of interest" description="Disordered" evidence="1">
    <location>
        <begin position="1"/>
        <end position="35"/>
    </location>
</feature>
<feature type="compositionally biased region" description="Low complexity" evidence="1">
    <location>
        <begin position="9"/>
        <end position="18"/>
    </location>
</feature>
<dbReference type="Proteomes" id="UP001066276">
    <property type="component" value="Chromosome 11"/>
</dbReference>
<reference evidence="2" key="1">
    <citation type="journal article" date="2022" name="bioRxiv">
        <title>Sequencing and chromosome-scale assembly of the giantPleurodeles waltlgenome.</title>
        <authorList>
            <person name="Brown T."/>
            <person name="Elewa A."/>
            <person name="Iarovenko S."/>
            <person name="Subramanian E."/>
            <person name="Araus A.J."/>
            <person name="Petzold A."/>
            <person name="Susuki M."/>
            <person name="Suzuki K.-i.T."/>
            <person name="Hayashi T."/>
            <person name="Toyoda A."/>
            <person name="Oliveira C."/>
            <person name="Osipova E."/>
            <person name="Leigh N.D."/>
            <person name="Simon A."/>
            <person name="Yun M.H."/>
        </authorList>
    </citation>
    <scope>NUCLEOTIDE SEQUENCE</scope>
    <source>
        <strain evidence="2">20211129_DDA</strain>
        <tissue evidence="2">Liver</tissue>
    </source>
</reference>
<sequence length="113" mass="12063">MASGPPGTGPRHAAGATAHRARYQRARAQAERPSVANLHYCGRPRLPSGHPLPPVSLHEAGVTWAAVIRGRKACNGARAAELAQTRPLTPPSWSEYVNLVECITAMIPVKRKG</sequence>
<gene>
    <name evidence="2" type="ORF">NDU88_003012</name>
</gene>
<evidence type="ECO:0000313" key="3">
    <source>
        <dbReference type="Proteomes" id="UP001066276"/>
    </source>
</evidence>
<protein>
    <submittedName>
        <fullName evidence="2">Uncharacterized protein</fullName>
    </submittedName>
</protein>